<keyword evidence="1" id="KW-0233">DNA recombination</keyword>
<dbReference type="RefSeq" id="WP_316426539.1">
    <property type="nucleotide sequence ID" value="NZ_CP130144.1"/>
</dbReference>
<reference evidence="3" key="2">
    <citation type="submission" date="2023-07" db="EMBL/GenBank/DDBJ databases">
        <authorList>
            <person name="Bai X.-H."/>
            <person name="Wang H.-H."/>
            <person name="Wang J."/>
            <person name="Ma M.-Y."/>
            <person name="Hu H.-H."/>
            <person name="Song Z.-L."/>
            <person name="Ma H.-G."/>
            <person name="Fan Y."/>
            <person name="Du C.-Y."/>
            <person name="Xu J.-C."/>
        </authorList>
    </citation>
    <scope>NUCLEOTIDE SEQUENCE</scope>
    <source>
        <strain evidence="3">CZ1</strain>
    </source>
</reference>
<dbReference type="Gene3D" id="1.10.443.10">
    <property type="entry name" value="Intergrase catalytic core"/>
    <property type="match status" value="1"/>
</dbReference>
<dbReference type="GO" id="GO:0015074">
    <property type="term" value="P:DNA integration"/>
    <property type="evidence" value="ECO:0007669"/>
    <property type="project" value="InterPro"/>
</dbReference>
<evidence type="ECO:0000259" key="2">
    <source>
        <dbReference type="PROSITE" id="PS51898"/>
    </source>
</evidence>
<dbReference type="PROSITE" id="PS51898">
    <property type="entry name" value="TYR_RECOMBINASE"/>
    <property type="match status" value="1"/>
</dbReference>
<evidence type="ECO:0000256" key="1">
    <source>
        <dbReference type="ARBA" id="ARBA00023172"/>
    </source>
</evidence>
<protein>
    <recommendedName>
        <fullName evidence="2">Tyr recombinase domain-containing protein</fullName>
    </recommendedName>
</protein>
<dbReference type="SUPFAM" id="SSF56349">
    <property type="entry name" value="DNA breaking-rejoining enzymes"/>
    <property type="match status" value="1"/>
</dbReference>
<gene>
    <name evidence="3" type="ORF">Q2T42_21870</name>
</gene>
<dbReference type="InterPro" id="IPR002104">
    <property type="entry name" value="Integrase_catalytic"/>
</dbReference>
<proteinExistence type="predicted"/>
<accession>A0AA97AMT6</accession>
<dbReference type="EMBL" id="CP130144">
    <property type="protein sequence ID" value="WNZ44452.1"/>
    <property type="molecule type" value="Genomic_DNA"/>
</dbReference>
<evidence type="ECO:0000313" key="3">
    <source>
        <dbReference type="EMBL" id="WNZ44452.1"/>
    </source>
</evidence>
<reference evidence="3" key="1">
    <citation type="journal article" date="2023" name="Plants (Basel)">
        <title>Genomic Analysis of Leptolyngbya boryana CZ1 Reveals Efficient Carbon Fixation Modules.</title>
        <authorList>
            <person name="Bai X."/>
            <person name="Wang H."/>
            <person name="Cheng W."/>
            <person name="Wang J."/>
            <person name="Ma M."/>
            <person name="Hu H."/>
            <person name="Song Z."/>
            <person name="Ma H."/>
            <person name="Fan Y."/>
            <person name="Du C."/>
            <person name="Xu J."/>
        </authorList>
    </citation>
    <scope>NUCLEOTIDE SEQUENCE</scope>
    <source>
        <strain evidence="3">CZ1</strain>
    </source>
</reference>
<sequence length="275" mass="32420">MTETCFHWVEEFRKDFVQRGSSQTTWNGDYWKILKKLPMESPLTATVLHDLVIGTTPNTKSRKRACMVARQLAQFAQIDYNPKRYEGKYSPDSVNPRLVPSDTLICSEWSRLTNPGWKWVIGILATYGLRPHEAFRLDFDLLRTGDKILQVEKNTKTGKRQVWAYHPEWFEAFNLADVQLPPIKLDRPNEAIGRSVNHYFRDAKVPFNPMLLRHRWAIRSLEYGLDYKLAARMMGHSYIVHERIYHRWIDRVILQNAYDRTLQNHQTPPLPHSED</sequence>
<dbReference type="InterPro" id="IPR011010">
    <property type="entry name" value="DNA_brk_join_enz"/>
</dbReference>
<dbReference type="GO" id="GO:0006310">
    <property type="term" value="P:DNA recombination"/>
    <property type="evidence" value="ECO:0007669"/>
    <property type="project" value="UniProtKB-KW"/>
</dbReference>
<dbReference type="GO" id="GO:0003677">
    <property type="term" value="F:DNA binding"/>
    <property type="evidence" value="ECO:0007669"/>
    <property type="project" value="InterPro"/>
</dbReference>
<name>A0AA97AMT6_LEPBY</name>
<dbReference type="InterPro" id="IPR013762">
    <property type="entry name" value="Integrase-like_cat_sf"/>
</dbReference>
<feature type="domain" description="Tyr recombinase" evidence="2">
    <location>
        <begin position="94"/>
        <end position="259"/>
    </location>
</feature>
<dbReference type="AlphaFoldDB" id="A0AA97AMT6"/>
<organism evidence="3">
    <name type="scientific">Leptolyngbya boryana CZ1</name>
    <dbReference type="NCBI Taxonomy" id="3060204"/>
    <lineage>
        <taxon>Bacteria</taxon>
        <taxon>Bacillati</taxon>
        <taxon>Cyanobacteriota</taxon>
        <taxon>Cyanophyceae</taxon>
        <taxon>Leptolyngbyales</taxon>
        <taxon>Leptolyngbyaceae</taxon>
        <taxon>Leptolyngbya group</taxon>
        <taxon>Leptolyngbya</taxon>
    </lineage>
</organism>